<dbReference type="PROSITE" id="PS50097">
    <property type="entry name" value="BTB"/>
    <property type="match status" value="1"/>
</dbReference>
<dbReference type="CDD" id="cd18186">
    <property type="entry name" value="BTB_POZ_ZBTB_KLHL-like"/>
    <property type="match status" value="1"/>
</dbReference>
<evidence type="ECO:0000259" key="2">
    <source>
        <dbReference type="PROSITE" id="PS50144"/>
    </source>
</evidence>
<dbReference type="GO" id="GO:0016567">
    <property type="term" value="P:protein ubiquitination"/>
    <property type="evidence" value="ECO:0007669"/>
    <property type="project" value="InterPro"/>
</dbReference>
<dbReference type="InterPro" id="IPR011333">
    <property type="entry name" value="SKP1/BTB/POZ_sf"/>
</dbReference>
<dbReference type="Proteomes" id="UP000054359">
    <property type="component" value="Unassembled WGS sequence"/>
</dbReference>
<dbReference type="InterPro" id="IPR045005">
    <property type="entry name" value="BPM1-6"/>
</dbReference>
<dbReference type="PANTHER" id="PTHR26379">
    <property type="entry name" value="BTB/POZ AND MATH DOMAIN-CONTAINING PROTEIN 1"/>
    <property type="match status" value="1"/>
</dbReference>
<dbReference type="STRING" id="407821.A0A087U3R0"/>
<feature type="non-terminal residue" evidence="3">
    <location>
        <position position="316"/>
    </location>
</feature>
<dbReference type="InterPro" id="IPR000210">
    <property type="entry name" value="BTB/POZ_dom"/>
</dbReference>
<dbReference type="PROSITE" id="PS50144">
    <property type="entry name" value="MATH"/>
    <property type="match status" value="1"/>
</dbReference>
<dbReference type="AlphaFoldDB" id="A0A087U3R0"/>
<dbReference type="OrthoDB" id="2311693at2759"/>
<accession>A0A087U3R0</accession>
<gene>
    <name evidence="3" type="ORF">X975_26621</name>
</gene>
<dbReference type="InterPro" id="IPR008974">
    <property type="entry name" value="TRAF-like"/>
</dbReference>
<proteinExistence type="predicted"/>
<dbReference type="Gene3D" id="3.30.710.10">
    <property type="entry name" value="Potassium Channel Kv1.1, Chain A"/>
    <property type="match status" value="1"/>
</dbReference>
<organism evidence="3 4">
    <name type="scientific">Stegodyphus mimosarum</name>
    <name type="common">African social velvet spider</name>
    <dbReference type="NCBI Taxonomy" id="407821"/>
    <lineage>
        <taxon>Eukaryota</taxon>
        <taxon>Metazoa</taxon>
        <taxon>Ecdysozoa</taxon>
        <taxon>Arthropoda</taxon>
        <taxon>Chelicerata</taxon>
        <taxon>Arachnida</taxon>
        <taxon>Araneae</taxon>
        <taxon>Araneomorphae</taxon>
        <taxon>Entelegynae</taxon>
        <taxon>Eresoidea</taxon>
        <taxon>Eresidae</taxon>
        <taxon>Stegodyphus</taxon>
    </lineage>
</organism>
<dbReference type="OMA" id="EREDTMC"/>
<reference evidence="3 4" key="1">
    <citation type="submission" date="2013-11" db="EMBL/GenBank/DDBJ databases">
        <title>Genome sequencing of Stegodyphus mimosarum.</title>
        <authorList>
            <person name="Bechsgaard J."/>
        </authorList>
    </citation>
    <scope>NUCLEOTIDE SEQUENCE [LARGE SCALE GENOMIC DNA]</scope>
</reference>
<dbReference type="Gene3D" id="2.60.210.10">
    <property type="entry name" value="Apoptosis, Tumor Necrosis Factor Receptor Associated Protein 2, Chain A"/>
    <property type="match status" value="1"/>
</dbReference>
<name>A0A087U3R0_STEMI</name>
<protein>
    <submittedName>
        <fullName evidence="3">Speckle-type POZ protein-like protein</fullName>
    </submittedName>
</protein>
<dbReference type="EMBL" id="KK118026">
    <property type="protein sequence ID" value="KFM71999.1"/>
    <property type="molecule type" value="Genomic_DNA"/>
</dbReference>
<dbReference type="PANTHER" id="PTHR26379:SF187">
    <property type="entry name" value="OS07G0655300 PROTEIN"/>
    <property type="match status" value="1"/>
</dbReference>
<dbReference type="InterPro" id="IPR002083">
    <property type="entry name" value="MATH/TRAF_dom"/>
</dbReference>
<feature type="domain" description="MATH" evidence="2">
    <location>
        <begin position="8"/>
        <end position="132"/>
    </location>
</feature>
<evidence type="ECO:0000313" key="4">
    <source>
        <dbReference type="Proteomes" id="UP000054359"/>
    </source>
</evidence>
<sequence length="316" mass="35927">MEGQKDGTFSFTWIIENFSMCHQSKGQCLCSPSFGLDSLPGVKWVMQIYPKGDSAENYVAIYLVRDDDVPENCNVRFCIFGRNSNAKSIFSSYCYIKNVFSSKSSSKFSTYLRINSFIKSLINDILIIQCHVAPVYQTEQELLPELSCGNELFADVELRAGDTTCKAHKAILWARWPRLAEKLDSSESYGQIFDICPNVLEAMVKYVYTGKIDCSKSKILPQLYAAAAKYELPILKCIHVVAQKVITHINGNKITFECPIQDTLSFSTGTLLYNHEFSVDVLKSCNWNLTCHMQEHSKYGRNFYIWISSLCDQESE</sequence>
<dbReference type="Pfam" id="PF22486">
    <property type="entry name" value="MATH_2"/>
    <property type="match status" value="1"/>
</dbReference>
<dbReference type="CDD" id="cd00121">
    <property type="entry name" value="MATH"/>
    <property type="match status" value="1"/>
</dbReference>
<evidence type="ECO:0000313" key="3">
    <source>
        <dbReference type="EMBL" id="KFM71999.1"/>
    </source>
</evidence>
<feature type="domain" description="BTB" evidence="1">
    <location>
        <begin position="154"/>
        <end position="216"/>
    </location>
</feature>
<dbReference type="Pfam" id="PF00651">
    <property type="entry name" value="BTB"/>
    <property type="match status" value="1"/>
</dbReference>
<dbReference type="SUPFAM" id="SSF49599">
    <property type="entry name" value="TRAF domain-like"/>
    <property type="match status" value="1"/>
</dbReference>
<keyword evidence="4" id="KW-1185">Reference proteome</keyword>
<evidence type="ECO:0000259" key="1">
    <source>
        <dbReference type="PROSITE" id="PS50097"/>
    </source>
</evidence>
<dbReference type="SUPFAM" id="SSF54695">
    <property type="entry name" value="POZ domain"/>
    <property type="match status" value="1"/>
</dbReference>
<dbReference type="SMART" id="SM00225">
    <property type="entry name" value="BTB"/>
    <property type="match status" value="1"/>
</dbReference>